<dbReference type="GO" id="GO:0003677">
    <property type="term" value="F:DNA binding"/>
    <property type="evidence" value="ECO:0007669"/>
    <property type="project" value="InterPro"/>
</dbReference>
<dbReference type="GO" id="GO:0000150">
    <property type="term" value="F:DNA strand exchange activity"/>
    <property type="evidence" value="ECO:0007669"/>
    <property type="project" value="InterPro"/>
</dbReference>
<dbReference type="Gene3D" id="3.90.1750.20">
    <property type="entry name" value="Putative Large Serine Recombinase, Chain B, Domain 2"/>
    <property type="match status" value="1"/>
</dbReference>
<dbReference type="InterPro" id="IPR011109">
    <property type="entry name" value="DNA_bind_recombinase_dom"/>
</dbReference>
<protein>
    <recommendedName>
        <fullName evidence="1">Recombinase domain-containing protein</fullName>
    </recommendedName>
</protein>
<dbReference type="InterPro" id="IPR038109">
    <property type="entry name" value="DNA_bind_recomb_sf"/>
</dbReference>
<reference evidence="2" key="1">
    <citation type="submission" date="2019-04" db="EMBL/GenBank/DDBJ databases">
        <title>Evolution of Biomass-Degrading Anaerobic Consortia Revealed by Metagenomics.</title>
        <authorList>
            <person name="Peng X."/>
        </authorList>
    </citation>
    <scope>NUCLEOTIDE SEQUENCE</scope>
    <source>
        <strain evidence="2">SIG242</strain>
    </source>
</reference>
<evidence type="ECO:0000259" key="1">
    <source>
        <dbReference type="Pfam" id="PF07508"/>
    </source>
</evidence>
<dbReference type="AlphaFoldDB" id="A0A927WMG9"/>
<accession>A0A927WMG9</accession>
<name>A0A927WMG9_SELRU</name>
<evidence type="ECO:0000313" key="3">
    <source>
        <dbReference type="Proteomes" id="UP000772151"/>
    </source>
</evidence>
<dbReference type="Proteomes" id="UP000772151">
    <property type="component" value="Unassembled WGS sequence"/>
</dbReference>
<gene>
    <name evidence="2" type="ORF">E7203_08420</name>
</gene>
<organism evidence="2 3">
    <name type="scientific">Selenomonas ruminantium</name>
    <dbReference type="NCBI Taxonomy" id="971"/>
    <lineage>
        <taxon>Bacteria</taxon>
        <taxon>Bacillati</taxon>
        <taxon>Bacillota</taxon>
        <taxon>Negativicutes</taxon>
        <taxon>Selenomonadales</taxon>
        <taxon>Selenomonadaceae</taxon>
        <taxon>Selenomonas</taxon>
    </lineage>
</organism>
<proteinExistence type="predicted"/>
<evidence type="ECO:0000313" key="2">
    <source>
        <dbReference type="EMBL" id="MBE6085458.1"/>
    </source>
</evidence>
<dbReference type="Pfam" id="PF07508">
    <property type="entry name" value="Recombinase"/>
    <property type="match status" value="1"/>
</dbReference>
<sequence>MHFDNIYDIVKNEIYAGDRLLQKYFVEDSLTHKKIENRGQLLKYYYQDTHPAIIDRATWEAAQKETARRQAEFWRPRHPFSRLIKCGICGKSYCHKAGKRSRAKWGCLDKEKATGSCKNFNVMDSELLKACNNVLGLEEFDEAIFKDKVKKIIVQPEGILEFHFHDGEIKREKFITDKVELRRQVVPIALYQGIEICCGIHGHRLWHALINGRHYWKCGLKVQHKVDCDCWSHITGTKVLQMVKKLTSRDDITYENLAEVVEKSIVMPDNTIEFHFKDGRIEKCPKP</sequence>
<dbReference type="EMBL" id="SVCA01000007">
    <property type="protein sequence ID" value="MBE6085458.1"/>
    <property type="molecule type" value="Genomic_DNA"/>
</dbReference>
<feature type="domain" description="Recombinase" evidence="1">
    <location>
        <begin position="5"/>
        <end position="68"/>
    </location>
</feature>
<comment type="caution">
    <text evidence="2">The sequence shown here is derived from an EMBL/GenBank/DDBJ whole genome shotgun (WGS) entry which is preliminary data.</text>
</comment>
<dbReference type="RefSeq" id="WP_369691833.1">
    <property type="nucleotide sequence ID" value="NZ_SVCA01000007.1"/>
</dbReference>